<gene>
    <name evidence="2" type="ORF">SAMN04489726_5585</name>
</gene>
<keyword evidence="3" id="KW-1185">Reference proteome</keyword>
<feature type="transmembrane region" description="Helical" evidence="1">
    <location>
        <begin position="77"/>
        <end position="97"/>
    </location>
</feature>
<keyword evidence="1" id="KW-0472">Membrane</keyword>
<sequence length="278" mass="30849">MTRHNWLPARPGHVVVLTGLPRWWMWNPAADLTAVRRLAQRKRIRSVLGVFGGIGAAFGLPAATVLLLLGINFNNVLLVALLPGLIILALAGAYLAVESIRVRLSGGAHAEVEQLMVRVADEEDVVAWAHFEGYPDDNNLARSLCEPLTSVQRSGIAELDFVDPAGLVALERRVWDTLVELRDQLVLRSDLTEARGRPAFAGIAAEMQYEVERLNAVVHNLFRALVTFDIAIRQFDTERARDAEVKRTLFQGNEIEAPSRLPERLLAMQDALRRAILS</sequence>
<dbReference type="AlphaFoldDB" id="A0A1G9ZM09"/>
<dbReference type="EMBL" id="LT629701">
    <property type="protein sequence ID" value="SDN22240.1"/>
    <property type="molecule type" value="Genomic_DNA"/>
</dbReference>
<keyword evidence="1" id="KW-1133">Transmembrane helix</keyword>
<feature type="transmembrane region" description="Helical" evidence="1">
    <location>
        <begin position="46"/>
        <end position="71"/>
    </location>
</feature>
<name>A0A1G9ZM09_ALLAB</name>
<keyword evidence="1" id="KW-0812">Transmembrane</keyword>
<protein>
    <submittedName>
        <fullName evidence="2">Uncharacterized protein</fullName>
    </submittedName>
</protein>
<organism evidence="2 3">
    <name type="scientific">Allokutzneria albata</name>
    <name type="common">Kibdelosporangium albatum</name>
    <dbReference type="NCBI Taxonomy" id="211114"/>
    <lineage>
        <taxon>Bacteria</taxon>
        <taxon>Bacillati</taxon>
        <taxon>Actinomycetota</taxon>
        <taxon>Actinomycetes</taxon>
        <taxon>Pseudonocardiales</taxon>
        <taxon>Pseudonocardiaceae</taxon>
        <taxon>Allokutzneria</taxon>
    </lineage>
</organism>
<proteinExistence type="predicted"/>
<evidence type="ECO:0000256" key="1">
    <source>
        <dbReference type="SAM" id="Phobius"/>
    </source>
</evidence>
<accession>A0A1G9ZM09</accession>
<dbReference type="Proteomes" id="UP000183376">
    <property type="component" value="Chromosome I"/>
</dbReference>
<dbReference type="OrthoDB" id="3697552at2"/>
<evidence type="ECO:0000313" key="3">
    <source>
        <dbReference type="Proteomes" id="UP000183376"/>
    </source>
</evidence>
<dbReference type="RefSeq" id="WP_030429927.1">
    <property type="nucleotide sequence ID" value="NZ_JOEF01000009.1"/>
</dbReference>
<evidence type="ECO:0000313" key="2">
    <source>
        <dbReference type="EMBL" id="SDN22240.1"/>
    </source>
</evidence>
<reference evidence="2 3" key="1">
    <citation type="submission" date="2016-10" db="EMBL/GenBank/DDBJ databases">
        <authorList>
            <person name="de Groot N.N."/>
        </authorList>
    </citation>
    <scope>NUCLEOTIDE SEQUENCE [LARGE SCALE GENOMIC DNA]</scope>
    <source>
        <strain evidence="2 3">DSM 44149</strain>
    </source>
</reference>